<dbReference type="AlphaFoldDB" id="A0A560FK20"/>
<keyword evidence="1" id="KW-0472">Membrane</keyword>
<keyword evidence="1" id="KW-1133">Transmembrane helix</keyword>
<dbReference type="OrthoDB" id="7173870at2"/>
<feature type="transmembrane region" description="Helical" evidence="1">
    <location>
        <begin position="12"/>
        <end position="29"/>
    </location>
</feature>
<dbReference type="CDD" id="cd01324">
    <property type="entry name" value="cbb3_Oxidase_CcoQ"/>
    <property type="match status" value="1"/>
</dbReference>
<dbReference type="Proteomes" id="UP000319859">
    <property type="component" value="Unassembled WGS sequence"/>
</dbReference>
<dbReference type="Proteomes" id="UP000318050">
    <property type="component" value="Unassembled WGS sequence"/>
</dbReference>
<proteinExistence type="predicted"/>
<dbReference type="EMBL" id="VITT01000003">
    <property type="protein sequence ID" value="TWB63574.1"/>
    <property type="molecule type" value="Genomic_DNA"/>
</dbReference>
<protein>
    <submittedName>
        <fullName evidence="2">Cbb3-type cytochrome oxidase subunit 3</fullName>
    </submittedName>
</protein>
<name>A0A560FK20_9PROT</name>
<organism evidence="2 5">
    <name type="scientific">Nitrospirillum amazonense</name>
    <dbReference type="NCBI Taxonomy" id="28077"/>
    <lineage>
        <taxon>Bacteria</taxon>
        <taxon>Pseudomonadati</taxon>
        <taxon>Pseudomonadota</taxon>
        <taxon>Alphaproteobacteria</taxon>
        <taxon>Rhodospirillales</taxon>
        <taxon>Azospirillaceae</taxon>
        <taxon>Nitrospirillum</taxon>
    </lineage>
</organism>
<gene>
    <name evidence="2" type="ORF">FBZ89_104194</name>
    <name evidence="3" type="ORF">FBZ92_10365</name>
</gene>
<evidence type="ECO:0000256" key="1">
    <source>
        <dbReference type="SAM" id="Phobius"/>
    </source>
</evidence>
<dbReference type="InterPro" id="IPR008621">
    <property type="entry name" value="Cbb3-typ_cyt_oxidase_comp"/>
</dbReference>
<evidence type="ECO:0000313" key="2">
    <source>
        <dbReference type="EMBL" id="TWB21946.1"/>
    </source>
</evidence>
<evidence type="ECO:0000313" key="3">
    <source>
        <dbReference type="EMBL" id="TWB63574.1"/>
    </source>
</evidence>
<accession>A0A560FK20</accession>
<dbReference type="Pfam" id="PF05545">
    <property type="entry name" value="FixQ"/>
    <property type="match status" value="1"/>
</dbReference>
<evidence type="ECO:0000313" key="4">
    <source>
        <dbReference type="Proteomes" id="UP000318050"/>
    </source>
</evidence>
<dbReference type="EMBL" id="VITN01000004">
    <property type="protein sequence ID" value="TWB21946.1"/>
    <property type="molecule type" value="Genomic_DNA"/>
</dbReference>
<sequence>MEEFHALISQVWLLWFVALFSGIGIWAYWPSRRRRLDECARIPLLDDADHPLPARRRSVPTMKG</sequence>
<reference evidence="4 5" key="1">
    <citation type="submission" date="2019-06" db="EMBL/GenBank/DDBJ databases">
        <title>Genomic Encyclopedia of Type Strains, Phase IV (KMG-V): Genome sequencing to study the core and pangenomes of soil and plant-associated prokaryotes.</title>
        <authorList>
            <person name="Whitman W."/>
        </authorList>
    </citation>
    <scope>NUCLEOTIDE SEQUENCE [LARGE SCALE GENOMIC DNA]</scope>
    <source>
        <strain evidence="3 4">BR 11140</strain>
        <strain evidence="2 5">BR 11880</strain>
    </source>
</reference>
<keyword evidence="1" id="KW-0812">Transmembrane</keyword>
<comment type="caution">
    <text evidence="2">The sequence shown here is derived from an EMBL/GenBank/DDBJ whole genome shotgun (WGS) entry which is preliminary data.</text>
</comment>
<evidence type="ECO:0000313" key="5">
    <source>
        <dbReference type="Proteomes" id="UP000319859"/>
    </source>
</evidence>
<dbReference type="RefSeq" id="WP_004274101.1">
    <property type="nucleotide sequence ID" value="NZ_VITN01000004.1"/>
</dbReference>